<comment type="similarity">
    <text evidence="1">Belongs to the ABC transporter superfamily.</text>
</comment>
<keyword evidence="2" id="KW-0813">Transport</keyword>
<sequence>MNAIETVELTKRFGSFTALDRVSMTVPEGSVYGFIGRNGAGKSTASRIITSLATPSLGTVRVLGGFPGDPEVRARIGVMADVPGFDGWMTATQVITDACRLKGHGRASAAAEAGLLLELVGLQRNHRPVGGFSRGMRQRLGLARALAGSPELLILDEPTSALDPVGHSDVLEIITRLKGVATVVFSTHLLDDVEQVADRIGVLHNGRLVAEGPLDGLLDTARSGGTISLTLTGGSNPGEVAAAISPHPWCTRAEVNNDRSITITTTDPERTYRAIPGILVAAHAGLVDMTQKTTTLAEFFNHVTAPPSDATGGRTTSTAKQ</sequence>
<dbReference type="SUPFAM" id="SSF52540">
    <property type="entry name" value="P-loop containing nucleoside triphosphate hydrolases"/>
    <property type="match status" value="1"/>
</dbReference>
<evidence type="ECO:0000256" key="3">
    <source>
        <dbReference type="ARBA" id="ARBA00022741"/>
    </source>
</evidence>
<evidence type="ECO:0000313" key="6">
    <source>
        <dbReference type="EMBL" id="MBN9643639.1"/>
    </source>
</evidence>
<dbReference type="PROSITE" id="PS50893">
    <property type="entry name" value="ABC_TRANSPORTER_2"/>
    <property type="match status" value="1"/>
</dbReference>
<dbReference type="GO" id="GO:0016887">
    <property type="term" value="F:ATP hydrolysis activity"/>
    <property type="evidence" value="ECO:0007669"/>
    <property type="project" value="InterPro"/>
</dbReference>
<evidence type="ECO:0000256" key="4">
    <source>
        <dbReference type="ARBA" id="ARBA00022840"/>
    </source>
</evidence>
<dbReference type="InterPro" id="IPR027417">
    <property type="entry name" value="P-loop_NTPase"/>
</dbReference>
<dbReference type="Proteomes" id="UP000664332">
    <property type="component" value="Unassembled WGS sequence"/>
</dbReference>
<name>A0A939ITA5_9CORY</name>
<dbReference type="PANTHER" id="PTHR43335:SF4">
    <property type="entry name" value="ABC TRANSPORTER, ATP-BINDING PROTEIN"/>
    <property type="match status" value="1"/>
</dbReference>
<keyword evidence="3" id="KW-0547">Nucleotide-binding</keyword>
<dbReference type="Gene3D" id="3.40.50.300">
    <property type="entry name" value="P-loop containing nucleotide triphosphate hydrolases"/>
    <property type="match status" value="1"/>
</dbReference>
<evidence type="ECO:0000256" key="2">
    <source>
        <dbReference type="ARBA" id="ARBA00022448"/>
    </source>
</evidence>
<accession>A0A939ITA5</accession>
<protein>
    <submittedName>
        <fullName evidence="6">ABC transporter ATP-binding protein</fullName>
    </submittedName>
</protein>
<dbReference type="GO" id="GO:0005524">
    <property type="term" value="F:ATP binding"/>
    <property type="evidence" value="ECO:0007669"/>
    <property type="project" value="UniProtKB-KW"/>
</dbReference>
<evidence type="ECO:0000259" key="5">
    <source>
        <dbReference type="PROSITE" id="PS50893"/>
    </source>
</evidence>
<proteinExistence type="inferred from homology"/>
<gene>
    <name evidence="6" type="ORF">JZY06_03200</name>
</gene>
<dbReference type="SMART" id="SM00382">
    <property type="entry name" value="AAA"/>
    <property type="match status" value="1"/>
</dbReference>
<evidence type="ECO:0000256" key="1">
    <source>
        <dbReference type="ARBA" id="ARBA00005417"/>
    </source>
</evidence>
<dbReference type="PANTHER" id="PTHR43335">
    <property type="entry name" value="ABC TRANSPORTER, ATP-BINDING PROTEIN"/>
    <property type="match status" value="1"/>
</dbReference>
<dbReference type="RefSeq" id="WP_207118381.1">
    <property type="nucleotide sequence ID" value="NZ_JAFLEQ010000005.1"/>
</dbReference>
<dbReference type="InterPro" id="IPR003593">
    <property type="entry name" value="AAA+_ATPase"/>
</dbReference>
<dbReference type="AlphaFoldDB" id="A0A939ITA5"/>
<reference evidence="6" key="1">
    <citation type="submission" date="2021-03" db="EMBL/GenBank/DDBJ databases">
        <authorList>
            <person name="Sun Q."/>
        </authorList>
    </citation>
    <scope>NUCLEOTIDE SEQUENCE</scope>
    <source>
        <strain evidence="6">CCM 8862</strain>
    </source>
</reference>
<evidence type="ECO:0000313" key="7">
    <source>
        <dbReference type="Proteomes" id="UP000664332"/>
    </source>
</evidence>
<organism evidence="6 7">
    <name type="scientific">Corynebacterium mendelii</name>
    <dbReference type="NCBI Taxonomy" id="2765362"/>
    <lineage>
        <taxon>Bacteria</taxon>
        <taxon>Bacillati</taxon>
        <taxon>Actinomycetota</taxon>
        <taxon>Actinomycetes</taxon>
        <taxon>Mycobacteriales</taxon>
        <taxon>Corynebacteriaceae</taxon>
        <taxon>Corynebacterium</taxon>
    </lineage>
</organism>
<dbReference type="EMBL" id="JAFLEQ010000005">
    <property type="protein sequence ID" value="MBN9643639.1"/>
    <property type="molecule type" value="Genomic_DNA"/>
</dbReference>
<feature type="domain" description="ABC transporter" evidence="5">
    <location>
        <begin position="4"/>
        <end position="230"/>
    </location>
</feature>
<comment type="caution">
    <text evidence="6">The sequence shown here is derived from an EMBL/GenBank/DDBJ whole genome shotgun (WGS) entry which is preliminary data.</text>
</comment>
<dbReference type="InterPro" id="IPR003439">
    <property type="entry name" value="ABC_transporter-like_ATP-bd"/>
</dbReference>
<keyword evidence="4 6" id="KW-0067">ATP-binding</keyword>
<keyword evidence="7" id="KW-1185">Reference proteome</keyword>
<dbReference type="Pfam" id="PF00005">
    <property type="entry name" value="ABC_tran"/>
    <property type="match status" value="1"/>
</dbReference>